<name>A0AAU9CMI9_9BACT</name>
<organism evidence="1 2">
    <name type="scientific">Fulvitalea axinellae</name>
    <dbReference type="NCBI Taxonomy" id="1182444"/>
    <lineage>
        <taxon>Bacteria</taxon>
        <taxon>Pseudomonadati</taxon>
        <taxon>Bacteroidota</taxon>
        <taxon>Cytophagia</taxon>
        <taxon>Cytophagales</taxon>
        <taxon>Persicobacteraceae</taxon>
        <taxon>Fulvitalea</taxon>
    </lineage>
</organism>
<protein>
    <recommendedName>
        <fullName evidence="3">Tetratricopeptide repeat protein</fullName>
    </recommendedName>
</protein>
<dbReference type="RefSeq" id="WP_338394333.1">
    <property type="nucleotide sequence ID" value="NZ_AP025314.1"/>
</dbReference>
<dbReference type="InterPro" id="IPR011990">
    <property type="entry name" value="TPR-like_helical_dom_sf"/>
</dbReference>
<evidence type="ECO:0000313" key="1">
    <source>
        <dbReference type="EMBL" id="BDD09117.1"/>
    </source>
</evidence>
<dbReference type="Proteomes" id="UP001348817">
    <property type="component" value="Chromosome"/>
</dbReference>
<proteinExistence type="predicted"/>
<evidence type="ECO:0008006" key="3">
    <source>
        <dbReference type="Google" id="ProtNLM"/>
    </source>
</evidence>
<accession>A0AAU9CMI9</accession>
<sequence length="108" mass="12500">MASERILQLKKFLKEDPNDPFLIYALATEYNNIDKNIAKEHFDSLLKNHPDYVATYYHAAALYSELGFVDKAKEIYETGLEKALKAGDKHAHKELSNAYQNFLFEEDL</sequence>
<dbReference type="Gene3D" id="1.25.40.10">
    <property type="entry name" value="Tetratricopeptide repeat domain"/>
    <property type="match status" value="1"/>
</dbReference>
<dbReference type="AlphaFoldDB" id="A0AAU9CMI9"/>
<gene>
    <name evidence="1" type="ORF">FUAX_15490</name>
</gene>
<reference evidence="1 2" key="1">
    <citation type="submission" date="2021-12" db="EMBL/GenBank/DDBJ databases">
        <title>Genome sequencing of bacteria with rrn-lacking chromosome and rrn-plasmid.</title>
        <authorList>
            <person name="Anda M."/>
            <person name="Iwasaki W."/>
        </authorList>
    </citation>
    <scope>NUCLEOTIDE SEQUENCE [LARGE SCALE GENOMIC DNA]</scope>
    <source>
        <strain evidence="1 2">DSM 100852</strain>
    </source>
</reference>
<dbReference type="EMBL" id="AP025314">
    <property type="protein sequence ID" value="BDD09117.1"/>
    <property type="molecule type" value="Genomic_DNA"/>
</dbReference>
<evidence type="ECO:0000313" key="2">
    <source>
        <dbReference type="Proteomes" id="UP001348817"/>
    </source>
</evidence>
<dbReference type="SUPFAM" id="SSF48452">
    <property type="entry name" value="TPR-like"/>
    <property type="match status" value="1"/>
</dbReference>
<keyword evidence="2" id="KW-1185">Reference proteome</keyword>
<dbReference type="KEGG" id="fax:FUAX_15490"/>